<name>A0A146FU23_ASPKA</name>
<comment type="caution">
    <text evidence="2">The sequence shown here is derived from an EMBL/GenBank/DDBJ whole genome shotgun (WGS) entry which is preliminary data.</text>
</comment>
<proteinExistence type="predicted"/>
<organism evidence="2 3">
    <name type="scientific">Aspergillus kawachii</name>
    <name type="common">White koji mold</name>
    <name type="synonym">Aspergillus awamori var. kawachi</name>
    <dbReference type="NCBI Taxonomy" id="1069201"/>
    <lineage>
        <taxon>Eukaryota</taxon>
        <taxon>Fungi</taxon>
        <taxon>Dikarya</taxon>
        <taxon>Ascomycota</taxon>
        <taxon>Pezizomycotina</taxon>
        <taxon>Eurotiomycetes</taxon>
        <taxon>Eurotiomycetidae</taxon>
        <taxon>Eurotiales</taxon>
        <taxon>Aspergillaceae</taxon>
        <taxon>Aspergillus</taxon>
        <taxon>Aspergillus subgen. Circumdati</taxon>
    </lineage>
</organism>
<dbReference type="EMBL" id="BCWF01000025">
    <property type="protein sequence ID" value="GAT28421.1"/>
    <property type="molecule type" value="Genomic_DNA"/>
</dbReference>
<accession>A0A146FU23</accession>
<dbReference type="AlphaFoldDB" id="A0A146FU23"/>
<gene>
    <name evidence="2" type="ORF">RIB2604_02600610</name>
</gene>
<reference evidence="3" key="2">
    <citation type="submission" date="2016-02" db="EMBL/GenBank/DDBJ databases">
        <title>Genome sequencing of Aspergillus luchuensis NBRC 4314.</title>
        <authorList>
            <person name="Yamada O."/>
        </authorList>
    </citation>
    <scope>NUCLEOTIDE SEQUENCE [LARGE SCALE GENOMIC DNA]</scope>
    <source>
        <strain evidence="3">RIB 2604</strain>
    </source>
</reference>
<evidence type="ECO:0000256" key="1">
    <source>
        <dbReference type="SAM" id="MobiDB-lite"/>
    </source>
</evidence>
<evidence type="ECO:0000313" key="3">
    <source>
        <dbReference type="Proteomes" id="UP000075230"/>
    </source>
</evidence>
<protein>
    <submittedName>
        <fullName evidence="2">Mycelial catalase Cat1</fullName>
    </submittedName>
</protein>
<feature type="compositionally biased region" description="Acidic residues" evidence="1">
    <location>
        <begin position="79"/>
        <end position="88"/>
    </location>
</feature>
<reference evidence="2 3" key="1">
    <citation type="journal article" date="2016" name="DNA Res.">
        <title>Genome sequence of Aspergillus luchuensis NBRC 4314.</title>
        <authorList>
            <person name="Yamada O."/>
            <person name="Machida M."/>
            <person name="Hosoyama A."/>
            <person name="Goto M."/>
            <person name="Takahashi T."/>
            <person name="Futagami T."/>
            <person name="Yamagata Y."/>
            <person name="Takeuchi M."/>
            <person name="Kobayashi T."/>
            <person name="Koike H."/>
            <person name="Abe K."/>
            <person name="Asai K."/>
            <person name="Arita M."/>
            <person name="Fujita N."/>
            <person name="Fukuda K."/>
            <person name="Higa K."/>
            <person name="Horikawa H."/>
            <person name="Ishikawa T."/>
            <person name="Jinno K."/>
            <person name="Kato Y."/>
            <person name="Kirimura K."/>
            <person name="Mizutani O."/>
            <person name="Nakasone K."/>
            <person name="Sano M."/>
            <person name="Shiraishi Y."/>
            <person name="Tsukahara M."/>
            <person name="Gomi K."/>
        </authorList>
    </citation>
    <scope>NUCLEOTIDE SEQUENCE [LARGE SCALE GENOMIC DNA]</scope>
    <source>
        <strain evidence="2 3">RIB 2604</strain>
    </source>
</reference>
<feature type="compositionally biased region" description="Basic and acidic residues" evidence="1">
    <location>
        <begin position="89"/>
        <end position="98"/>
    </location>
</feature>
<sequence>MFFERALRIDCPQAFKRIDAEFGRGEADYGPAGAMGGVDGFHFGGAVAVVGYPFGGIWREGVSVGDARKGVGEVFVDEVDDGEDGDEENREHRYCSCE</sequence>
<evidence type="ECO:0000313" key="2">
    <source>
        <dbReference type="EMBL" id="GAT28421.1"/>
    </source>
</evidence>
<dbReference type="Proteomes" id="UP000075230">
    <property type="component" value="Unassembled WGS sequence"/>
</dbReference>
<feature type="region of interest" description="Disordered" evidence="1">
    <location>
        <begin position="79"/>
        <end position="98"/>
    </location>
</feature>